<dbReference type="OrthoDB" id="3363386at2759"/>
<sequence length="501" mass="54141">MANQFLQSILLNPSPLTSSRSLPNSPAFNDSILPSDSDLDPAQCRKIRFAPLPVVPDPDDIQEDDQFDDALGLESAEIPATPTTVPPPPLPPVVSLNPSTSSSSSQQSLPMSKRSFSSKFLKPLFTPWSKSVSAPSSTDGSPPLSRVSSIESSQSLRVTPLDRWTSVGSVCSSSSEGGRPGSRKHKSTLSLPYNFNPLAQRSKSTPPPTRQYTPSAKPTVRMLNGRVYGRRRPYNKASTDPFANVRETEPEFVEWGYGGMGSNKSNTNSSMGSAWKAVQNRSNASAFGNDEDDASGMAWVKKRRAARERAKLEADQPQSQPGDAGLEIPEPVVAEEEVQETTSPDVEEILSPLAETPSVGSTEQAREKSEHITTAVNLPPQRTHKREPSIGHRIQIPQAESPMKEMSPFGADVFDMDLVERAEVAPGAPEPSADSTSEEEDEEDSSVDEDDEDESDGFSEENTHSKTTLGAGVEKVSRHPKAQNLPHSPLKGQLATTSIEA</sequence>
<evidence type="ECO:0000256" key="1">
    <source>
        <dbReference type="SAM" id="MobiDB-lite"/>
    </source>
</evidence>
<feature type="compositionally biased region" description="Polar residues" evidence="1">
    <location>
        <begin position="188"/>
        <end position="216"/>
    </location>
</feature>
<evidence type="ECO:0000313" key="3">
    <source>
        <dbReference type="Proteomes" id="UP000736335"/>
    </source>
</evidence>
<feature type="region of interest" description="Disordered" evidence="1">
    <location>
        <begin position="300"/>
        <end position="501"/>
    </location>
</feature>
<feature type="region of interest" description="Disordered" evidence="1">
    <location>
        <begin position="10"/>
        <end position="114"/>
    </location>
</feature>
<feature type="compositionally biased region" description="Low complexity" evidence="1">
    <location>
        <begin position="166"/>
        <end position="177"/>
    </location>
</feature>
<evidence type="ECO:0000313" key="2">
    <source>
        <dbReference type="EMBL" id="KAF9792239.1"/>
    </source>
</evidence>
<comment type="caution">
    <text evidence="2">The sequence shown here is derived from an EMBL/GenBank/DDBJ whole genome shotgun (WGS) entry which is preliminary data.</text>
</comment>
<dbReference type="AlphaFoldDB" id="A0A9P6LBY2"/>
<accession>A0A9P6LBY2</accession>
<reference evidence="2" key="2">
    <citation type="submission" date="2020-11" db="EMBL/GenBank/DDBJ databases">
        <authorList>
            <consortium name="DOE Joint Genome Institute"/>
            <person name="Kuo A."/>
            <person name="Miyauchi S."/>
            <person name="Kiss E."/>
            <person name="Drula E."/>
            <person name="Kohler A."/>
            <person name="Sanchez-Garcia M."/>
            <person name="Andreopoulos B."/>
            <person name="Barry K.W."/>
            <person name="Bonito G."/>
            <person name="Buee M."/>
            <person name="Carver A."/>
            <person name="Chen C."/>
            <person name="Cichocki N."/>
            <person name="Clum A."/>
            <person name="Culley D."/>
            <person name="Crous P.W."/>
            <person name="Fauchery L."/>
            <person name="Girlanda M."/>
            <person name="Hayes R."/>
            <person name="Keri Z."/>
            <person name="Labutti K."/>
            <person name="Lipzen A."/>
            <person name="Lombard V."/>
            <person name="Magnuson J."/>
            <person name="Maillard F."/>
            <person name="Morin E."/>
            <person name="Murat C."/>
            <person name="Nolan M."/>
            <person name="Ohm R."/>
            <person name="Pangilinan J."/>
            <person name="Pereira M."/>
            <person name="Perotto S."/>
            <person name="Peter M."/>
            <person name="Riley R."/>
            <person name="Sitrit Y."/>
            <person name="Stielow B."/>
            <person name="Szollosi G."/>
            <person name="Zifcakova L."/>
            <person name="Stursova M."/>
            <person name="Spatafora J.W."/>
            <person name="Tedersoo L."/>
            <person name="Vaario L.-M."/>
            <person name="Yamada A."/>
            <person name="Yan M."/>
            <person name="Wang P."/>
            <person name="Xu J."/>
            <person name="Bruns T."/>
            <person name="Baldrian P."/>
            <person name="Vilgalys R."/>
            <person name="Henrissat B."/>
            <person name="Grigoriev I.V."/>
            <person name="Hibbett D."/>
            <person name="Nagy L.G."/>
            <person name="Martin F.M."/>
        </authorList>
    </citation>
    <scope>NUCLEOTIDE SEQUENCE</scope>
    <source>
        <strain evidence="2">UH-Tt-Lm1</strain>
    </source>
</reference>
<proteinExistence type="predicted"/>
<feature type="region of interest" description="Disordered" evidence="1">
    <location>
        <begin position="128"/>
        <end position="274"/>
    </location>
</feature>
<feature type="compositionally biased region" description="Polar residues" evidence="1">
    <location>
        <begin position="262"/>
        <end position="272"/>
    </location>
</feature>
<gene>
    <name evidence="2" type="ORF">BJ322DRAFT_1206892</name>
</gene>
<name>A0A9P6LBY2_9AGAM</name>
<reference evidence="2" key="1">
    <citation type="journal article" date="2020" name="Nat. Commun.">
        <title>Large-scale genome sequencing of mycorrhizal fungi provides insights into the early evolution of symbiotic traits.</title>
        <authorList>
            <person name="Miyauchi S."/>
            <person name="Kiss E."/>
            <person name="Kuo A."/>
            <person name="Drula E."/>
            <person name="Kohler A."/>
            <person name="Sanchez-Garcia M."/>
            <person name="Morin E."/>
            <person name="Andreopoulos B."/>
            <person name="Barry K.W."/>
            <person name="Bonito G."/>
            <person name="Buee M."/>
            <person name="Carver A."/>
            <person name="Chen C."/>
            <person name="Cichocki N."/>
            <person name="Clum A."/>
            <person name="Culley D."/>
            <person name="Crous P.W."/>
            <person name="Fauchery L."/>
            <person name="Girlanda M."/>
            <person name="Hayes R.D."/>
            <person name="Keri Z."/>
            <person name="LaButti K."/>
            <person name="Lipzen A."/>
            <person name="Lombard V."/>
            <person name="Magnuson J."/>
            <person name="Maillard F."/>
            <person name="Murat C."/>
            <person name="Nolan M."/>
            <person name="Ohm R.A."/>
            <person name="Pangilinan J."/>
            <person name="Pereira M.F."/>
            <person name="Perotto S."/>
            <person name="Peter M."/>
            <person name="Pfister S."/>
            <person name="Riley R."/>
            <person name="Sitrit Y."/>
            <person name="Stielow J.B."/>
            <person name="Szollosi G."/>
            <person name="Zifcakova L."/>
            <person name="Stursova M."/>
            <person name="Spatafora J.W."/>
            <person name="Tedersoo L."/>
            <person name="Vaario L.M."/>
            <person name="Yamada A."/>
            <person name="Yan M."/>
            <person name="Wang P."/>
            <person name="Xu J."/>
            <person name="Bruns T."/>
            <person name="Baldrian P."/>
            <person name="Vilgalys R."/>
            <person name="Dunand C."/>
            <person name="Henrissat B."/>
            <person name="Grigoriev I.V."/>
            <person name="Hibbett D."/>
            <person name="Nagy L.G."/>
            <person name="Martin F.M."/>
        </authorList>
    </citation>
    <scope>NUCLEOTIDE SEQUENCE</scope>
    <source>
        <strain evidence="2">UH-Tt-Lm1</strain>
    </source>
</reference>
<organism evidence="2 3">
    <name type="scientific">Thelephora terrestris</name>
    <dbReference type="NCBI Taxonomy" id="56493"/>
    <lineage>
        <taxon>Eukaryota</taxon>
        <taxon>Fungi</taxon>
        <taxon>Dikarya</taxon>
        <taxon>Basidiomycota</taxon>
        <taxon>Agaricomycotina</taxon>
        <taxon>Agaricomycetes</taxon>
        <taxon>Thelephorales</taxon>
        <taxon>Thelephoraceae</taxon>
        <taxon>Thelephora</taxon>
    </lineage>
</organism>
<feature type="compositionally biased region" description="Acidic residues" evidence="1">
    <location>
        <begin position="57"/>
        <end position="68"/>
    </location>
</feature>
<feature type="compositionally biased region" description="Low complexity" evidence="1">
    <location>
        <begin position="93"/>
        <end position="112"/>
    </location>
</feature>
<feature type="compositionally biased region" description="Polar residues" evidence="1">
    <location>
        <begin position="128"/>
        <end position="157"/>
    </location>
</feature>
<dbReference type="EMBL" id="WIUZ02000001">
    <property type="protein sequence ID" value="KAF9792239.1"/>
    <property type="molecule type" value="Genomic_DNA"/>
</dbReference>
<dbReference type="Proteomes" id="UP000736335">
    <property type="component" value="Unassembled WGS sequence"/>
</dbReference>
<feature type="compositionally biased region" description="Acidic residues" evidence="1">
    <location>
        <begin position="436"/>
        <end position="459"/>
    </location>
</feature>
<feature type="compositionally biased region" description="Polar residues" evidence="1">
    <location>
        <begin position="10"/>
        <end position="28"/>
    </location>
</feature>
<protein>
    <submittedName>
        <fullName evidence="2">Uncharacterized protein</fullName>
    </submittedName>
</protein>
<keyword evidence="3" id="KW-1185">Reference proteome</keyword>